<dbReference type="AlphaFoldDB" id="A0A645AJD6"/>
<protein>
    <submittedName>
        <fullName evidence="1">Uncharacterized protein</fullName>
    </submittedName>
</protein>
<proteinExistence type="predicted"/>
<gene>
    <name evidence="1" type="ORF">SDC9_99612</name>
</gene>
<evidence type="ECO:0000313" key="1">
    <source>
        <dbReference type="EMBL" id="MPM52848.1"/>
    </source>
</evidence>
<organism evidence="1">
    <name type="scientific">bioreactor metagenome</name>
    <dbReference type="NCBI Taxonomy" id="1076179"/>
    <lineage>
        <taxon>unclassified sequences</taxon>
        <taxon>metagenomes</taxon>
        <taxon>ecological metagenomes</taxon>
    </lineage>
</organism>
<sequence>MFELLSFFLPDLFMDFIIKAAYKSMGRKNINGMEYLSDTIKIIILYTTKEIVKNKYLFFFILPPHDVML</sequence>
<dbReference type="EMBL" id="VSSQ01014055">
    <property type="protein sequence ID" value="MPM52848.1"/>
    <property type="molecule type" value="Genomic_DNA"/>
</dbReference>
<accession>A0A645AJD6</accession>
<comment type="caution">
    <text evidence="1">The sequence shown here is derived from an EMBL/GenBank/DDBJ whole genome shotgun (WGS) entry which is preliminary data.</text>
</comment>
<name>A0A645AJD6_9ZZZZ</name>
<reference evidence="1" key="1">
    <citation type="submission" date="2019-08" db="EMBL/GenBank/DDBJ databases">
        <authorList>
            <person name="Kucharzyk K."/>
            <person name="Murdoch R.W."/>
            <person name="Higgins S."/>
            <person name="Loffler F."/>
        </authorList>
    </citation>
    <scope>NUCLEOTIDE SEQUENCE</scope>
</reference>